<proteinExistence type="inferred from homology"/>
<comment type="pathway">
    <text evidence="1">Lipid metabolism.</text>
</comment>
<evidence type="ECO:0000256" key="8">
    <source>
        <dbReference type="ARBA" id="ARBA00023264"/>
    </source>
</evidence>
<keyword evidence="4" id="KW-0808">Transferase</keyword>
<comment type="similarity">
    <text evidence="2">Belongs to the cytidylyltransferase family.</text>
</comment>
<sequence>MTMAARSGVARDDDVLHLVTVSCEAGFPFVLWLSLIPRARPAPAHRPTHPRERGGRLARTMNVDEITGELQHAIREAVEHARSCHPAAPKDVIAALAVQALGSVLHEDAMASVSPPATPLASLPPAIRSRPIRVYIDGCFDIMHSGHYNALRQAKTLGHVLVAGVHSDAEITRQKGPPVMNDDERLEAVRACKWVDEVVFDTPYTPSLQLLDKLNCDFVVHGDDMPTSADGSNVYDEVMSAGRLRIIKRTDGVSTTDLVGRLLMMTTEHHIASGRLHRATSGEMGAQHKLALTSRVLPSSSFMATTRRISQFSNNRSITPDDRVVYLAGSFDLFHVGHMETLIKAKALGTFLYVGILDDQTVNKMYGSNLPIMNLHERVLNVLSCRAVDEVLLCAPWAVTEALIKSLHIAVVASGGNVDEPCEGDKGRFDVAIAMGIHQALGRDRHLTTSDVITRIVNNRKQFEMKHAKRAPKEAKYMAERDNNIVEV</sequence>
<geneLocation type="mitochondrion" evidence="13"/>
<evidence type="ECO:0000256" key="2">
    <source>
        <dbReference type="ARBA" id="ARBA00010101"/>
    </source>
</evidence>
<feature type="domain" description="Cytidyltransferase-like" evidence="12">
    <location>
        <begin position="135"/>
        <end position="259"/>
    </location>
</feature>
<evidence type="ECO:0000313" key="13">
    <source>
        <dbReference type="EMBL" id="SPQ99411.1"/>
    </source>
</evidence>
<dbReference type="GO" id="GO:0004306">
    <property type="term" value="F:ethanolamine-phosphate cytidylyltransferase activity"/>
    <property type="evidence" value="ECO:0007669"/>
    <property type="project" value="UniProtKB-EC"/>
</dbReference>
<dbReference type="PANTHER" id="PTHR45780:SF2">
    <property type="entry name" value="ETHANOLAMINE-PHOSPHATE CYTIDYLYLTRANSFERASE"/>
    <property type="match status" value="1"/>
</dbReference>
<dbReference type="Gene3D" id="3.40.50.620">
    <property type="entry name" value="HUPs"/>
    <property type="match status" value="2"/>
</dbReference>
<evidence type="ECO:0000256" key="6">
    <source>
        <dbReference type="ARBA" id="ARBA00023098"/>
    </source>
</evidence>
<evidence type="ECO:0000256" key="4">
    <source>
        <dbReference type="ARBA" id="ARBA00022679"/>
    </source>
</evidence>
<dbReference type="NCBIfam" id="TIGR00125">
    <property type="entry name" value="cyt_tran_rel"/>
    <property type="match status" value="2"/>
</dbReference>
<dbReference type="SUPFAM" id="SSF52374">
    <property type="entry name" value="Nucleotidylyl transferase"/>
    <property type="match status" value="2"/>
</dbReference>
<protein>
    <recommendedName>
        <fullName evidence="10">ethanolamine-phosphate cytidylyltransferase</fullName>
        <ecNumber evidence="10">2.7.7.14</ecNumber>
    </recommendedName>
    <alternativeName>
        <fullName evidence="11">CTP:phosphoethanolamine cytidylyltransferase</fullName>
    </alternativeName>
</protein>
<accession>A0A3P3YGV9</accession>
<dbReference type="InterPro" id="IPR014729">
    <property type="entry name" value="Rossmann-like_a/b/a_fold"/>
</dbReference>
<reference evidence="13 14" key="1">
    <citation type="submission" date="2018-03" db="EMBL/GenBank/DDBJ databases">
        <authorList>
            <person name="Fogelqvist J."/>
        </authorList>
    </citation>
    <scope>NUCLEOTIDE SEQUENCE [LARGE SCALE GENOMIC DNA]</scope>
</reference>
<dbReference type="EC" id="2.7.7.14" evidence="10"/>
<gene>
    <name evidence="13" type="ORF">PLBR_LOCUS6626</name>
</gene>
<evidence type="ECO:0000256" key="10">
    <source>
        <dbReference type="ARBA" id="ARBA00024221"/>
    </source>
</evidence>
<keyword evidence="13" id="KW-0496">Mitochondrion</keyword>
<evidence type="ECO:0000256" key="5">
    <source>
        <dbReference type="ARBA" id="ARBA00022695"/>
    </source>
</evidence>
<evidence type="ECO:0000259" key="12">
    <source>
        <dbReference type="Pfam" id="PF01467"/>
    </source>
</evidence>
<dbReference type="GO" id="GO:0005737">
    <property type="term" value="C:cytoplasm"/>
    <property type="evidence" value="ECO:0007669"/>
    <property type="project" value="TreeGrafter"/>
</dbReference>
<dbReference type="GO" id="GO:0006646">
    <property type="term" value="P:phosphatidylethanolamine biosynthetic process"/>
    <property type="evidence" value="ECO:0007669"/>
    <property type="project" value="UniProtKB-UniPathway"/>
</dbReference>
<evidence type="ECO:0000256" key="7">
    <source>
        <dbReference type="ARBA" id="ARBA00023209"/>
    </source>
</evidence>
<dbReference type="Proteomes" id="UP000290189">
    <property type="component" value="Unassembled WGS sequence"/>
</dbReference>
<organism evidence="13 14">
    <name type="scientific">Plasmodiophora brassicae</name>
    <name type="common">Clubroot disease agent</name>
    <dbReference type="NCBI Taxonomy" id="37360"/>
    <lineage>
        <taxon>Eukaryota</taxon>
        <taxon>Sar</taxon>
        <taxon>Rhizaria</taxon>
        <taxon>Endomyxa</taxon>
        <taxon>Phytomyxea</taxon>
        <taxon>Plasmodiophorida</taxon>
        <taxon>Plasmodiophoridae</taxon>
        <taxon>Plasmodiophora</taxon>
    </lineage>
</organism>
<dbReference type="UniPathway" id="UPA00558">
    <property type="reaction ID" value="UER00742"/>
</dbReference>
<feature type="domain" description="Cytidyltransferase-like" evidence="12">
    <location>
        <begin position="327"/>
        <end position="420"/>
    </location>
</feature>
<keyword evidence="5" id="KW-0548">Nucleotidyltransferase</keyword>
<dbReference type="CDD" id="cd02174">
    <property type="entry name" value="CCT"/>
    <property type="match status" value="1"/>
</dbReference>
<name>A0A3P3YGV9_PLABS</name>
<dbReference type="Pfam" id="PF01467">
    <property type="entry name" value="CTP_transf_like"/>
    <property type="match status" value="2"/>
</dbReference>
<evidence type="ECO:0000256" key="3">
    <source>
        <dbReference type="ARBA" id="ARBA00022516"/>
    </source>
</evidence>
<dbReference type="InterPro" id="IPR044608">
    <property type="entry name" value="Ect1/PCYT2"/>
</dbReference>
<evidence type="ECO:0000256" key="9">
    <source>
        <dbReference type="ARBA" id="ARBA00024191"/>
    </source>
</evidence>
<dbReference type="PANTHER" id="PTHR45780">
    <property type="entry name" value="ETHANOLAMINE-PHOSPHATE CYTIDYLYLTRANSFERASE"/>
    <property type="match status" value="1"/>
</dbReference>
<dbReference type="AlphaFoldDB" id="A0A3P3YGV9"/>
<evidence type="ECO:0000313" key="14">
    <source>
        <dbReference type="Proteomes" id="UP000290189"/>
    </source>
</evidence>
<dbReference type="EMBL" id="OVEO01000011">
    <property type="protein sequence ID" value="SPQ99411.1"/>
    <property type="molecule type" value="Genomic_DNA"/>
</dbReference>
<evidence type="ECO:0000256" key="1">
    <source>
        <dbReference type="ARBA" id="ARBA00005189"/>
    </source>
</evidence>
<keyword evidence="8" id="KW-1208">Phospholipid metabolism</keyword>
<dbReference type="InterPro" id="IPR041723">
    <property type="entry name" value="CCT"/>
</dbReference>
<comment type="pathway">
    <text evidence="9">Phospholipid metabolism; phosphatidylethanolamine biosynthesis; phosphatidylethanolamine from ethanolamine: step 2/3.</text>
</comment>
<keyword evidence="7" id="KW-0594">Phospholipid biosynthesis</keyword>
<keyword evidence="6" id="KW-0443">Lipid metabolism</keyword>
<dbReference type="InterPro" id="IPR004821">
    <property type="entry name" value="Cyt_trans-like"/>
</dbReference>
<keyword evidence="3" id="KW-0444">Lipid biosynthesis</keyword>
<evidence type="ECO:0000256" key="11">
    <source>
        <dbReference type="ARBA" id="ARBA00031473"/>
    </source>
</evidence>